<dbReference type="AlphaFoldDB" id="A0A7J7RCP3"/>
<keyword evidence="2" id="KW-1185">Reference proteome</keyword>
<organism evidence="1 2">
    <name type="scientific">Myotis myotis</name>
    <name type="common">Greater mouse-eared bat</name>
    <name type="synonym">Vespertilio myotis</name>
    <dbReference type="NCBI Taxonomy" id="51298"/>
    <lineage>
        <taxon>Eukaryota</taxon>
        <taxon>Metazoa</taxon>
        <taxon>Chordata</taxon>
        <taxon>Craniata</taxon>
        <taxon>Vertebrata</taxon>
        <taxon>Euteleostomi</taxon>
        <taxon>Mammalia</taxon>
        <taxon>Eutheria</taxon>
        <taxon>Laurasiatheria</taxon>
        <taxon>Chiroptera</taxon>
        <taxon>Yangochiroptera</taxon>
        <taxon>Vespertilionidae</taxon>
        <taxon>Myotis</taxon>
    </lineage>
</organism>
<reference evidence="1 2" key="1">
    <citation type="journal article" date="2020" name="Nature">
        <title>Six reference-quality genomes reveal evolution of bat adaptations.</title>
        <authorList>
            <person name="Jebb D."/>
            <person name="Huang Z."/>
            <person name="Pippel M."/>
            <person name="Hughes G.M."/>
            <person name="Lavrichenko K."/>
            <person name="Devanna P."/>
            <person name="Winkler S."/>
            <person name="Jermiin L.S."/>
            <person name="Skirmuntt E.C."/>
            <person name="Katzourakis A."/>
            <person name="Burkitt-Gray L."/>
            <person name="Ray D.A."/>
            <person name="Sullivan K.A.M."/>
            <person name="Roscito J.G."/>
            <person name="Kirilenko B.M."/>
            <person name="Davalos L.M."/>
            <person name="Corthals A.P."/>
            <person name="Power M.L."/>
            <person name="Jones G."/>
            <person name="Ransome R.D."/>
            <person name="Dechmann D.K.N."/>
            <person name="Locatelli A.G."/>
            <person name="Puechmaille S.J."/>
            <person name="Fedrigo O."/>
            <person name="Jarvis E.D."/>
            <person name="Hiller M."/>
            <person name="Vernes S.C."/>
            <person name="Myers E.W."/>
            <person name="Teeling E.C."/>
        </authorList>
    </citation>
    <scope>NUCLEOTIDE SEQUENCE [LARGE SCALE GENOMIC DNA]</scope>
    <source>
        <strain evidence="1">MMyoMyo1</strain>
        <tissue evidence="1">Flight muscle</tissue>
    </source>
</reference>
<gene>
    <name evidence="1" type="ORF">mMyoMyo1_010826</name>
</gene>
<name>A0A7J7RCP3_MYOMY</name>
<evidence type="ECO:0000313" key="2">
    <source>
        <dbReference type="Proteomes" id="UP000527355"/>
    </source>
</evidence>
<accession>A0A7J7RCP3</accession>
<dbReference type="Proteomes" id="UP000527355">
    <property type="component" value="Unassembled WGS sequence"/>
</dbReference>
<evidence type="ECO:0000313" key="1">
    <source>
        <dbReference type="EMBL" id="KAF6273843.1"/>
    </source>
</evidence>
<protein>
    <submittedName>
        <fullName evidence="1">Uncharacterized protein</fullName>
    </submittedName>
</protein>
<comment type="caution">
    <text evidence="1">The sequence shown here is derived from an EMBL/GenBank/DDBJ whole genome shotgun (WGS) entry which is preliminary data.</text>
</comment>
<dbReference type="EMBL" id="JABWUV010000031">
    <property type="protein sequence ID" value="KAF6273843.1"/>
    <property type="molecule type" value="Genomic_DNA"/>
</dbReference>
<proteinExistence type="predicted"/>
<sequence>MGRLGLRAVRSSLSSGCPPPRFHEALRACATRSPATGTRLVWGVPGRVPSCRRWPGCCPTAVSPAAGRGHPACVGHPRARAFLQAVARVLSHCCESCCRPQRELGSSPQWEGGPRPRSACNHRLRGAVTVLTHARRSENQDLKTSPTALPTLASGCPLSLVTTACAQTRFLVHRCCQGPCGRGCGDRTAQLGWSRLVSLPPAGPVPSALQRSRPAVEVLRWFPWAGLEGLPSARCSLPLDIGRARWRSASRPLGAAAPCSVGNVGSDSALSR</sequence>